<evidence type="ECO:0000313" key="2">
    <source>
        <dbReference type="Proteomes" id="UP001500740"/>
    </source>
</evidence>
<comment type="caution">
    <text evidence="1">The sequence shown here is derived from an EMBL/GenBank/DDBJ whole genome shotgun (WGS) entry which is preliminary data.</text>
</comment>
<gene>
    <name evidence="1" type="ORF">GCM10008935_30200</name>
</gene>
<protein>
    <submittedName>
        <fullName evidence="1">Membrane protein</fullName>
    </submittedName>
</protein>
<accession>A0ABN1ABD8</accession>
<reference evidence="1 2" key="1">
    <citation type="journal article" date="2019" name="Int. J. Syst. Evol. Microbiol.">
        <title>The Global Catalogue of Microorganisms (GCM) 10K type strain sequencing project: providing services to taxonomists for standard genome sequencing and annotation.</title>
        <authorList>
            <consortium name="The Broad Institute Genomics Platform"/>
            <consortium name="The Broad Institute Genome Sequencing Center for Infectious Disease"/>
            <person name="Wu L."/>
            <person name="Ma J."/>
        </authorList>
    </citation>
    <scope>NUCLEOTIDE SEQUENCE [LARGE SCALE GENOMIC DNA]</scope>
    <source>
        <strain evidence="1 2">JCM 14193</strain>
    </source>
</reference>
<evidence type="ECO:0000313" key="1">
    <source>
        <dbReference type="EMBL" id="GAA0472208.1"/>
    </source>
</evidence>
<dbReference type="InterPro" id="IPR022258">
    <property type="entry name" value="Flagellar_operon_YvyF"/>
</dbReference>
<name>A0ABN1ABD8_9BACI</name>
<dbReference type="EMBL" id="BAAACZ010000031">
    <property type="protein sequence ID" value="GAA0472208.1"/>
    <property type="molecule type" value="Genomic_DNA"/>
</dbReference>
<dbReference type="RefSeq" id="WP_343785034.1">
    <property type="nucleotide sequence ID" value="NZ_BAAACZ010000031.1"/>
</dbReference>
<proteinExistence type="predicted"/>
<keyword evidence="2" id="KW-1185">Reference proteome</keyword>
<organism evidence="1 2">
    <name type="scientific">Alkalibacillus silvisoli</name>
    <dbReference type="NCBI Taxonomy" id="392823"/>
    <lineage>
        <taxon>Bacteria</taxon>
        <taxon>Bacillati</taxon>
        <taxon>Bacillota</taxon>
        <taxon>Bacilli</taxon>
        <taxon>Bacillales</taxon>
        <taxon>Bacillaceae</taxon>
        <taxon>Alkalibacillus</taxon>
    </lineage>
</organism>
<dbReference type="Proteomes" id="UP001500740">
    <property type="component" value="Unassembled WGS sequence"/>
</dbReference>
<sequence>MGELANCPNCGELFVKGAQTVCQNCFKEEEAKFEIVYDFIKKKKNRTATMNEVSEATEVEKKLIQKWLRQKRIQPGSFPNLTYECERCDTQIYEGRLCLDCAETLQKDLQQTDQPKTLKEREDENKREKVYYNVDKENKWRS</sequence>
<dbReference type="NCBIfam" id="TIGR03826">
    <property type="entry name" value="YvyF"/>
    <property type="match status" value="1"/>
</dbReference>